<dbReference type="Proteomes" id="UP001494672">
    <property type="component" value="Unassembled WGS sequence"/>
</dbReference>
<dbReference type="RefSeq" id="WP_349093513.1">
    <property type="nucleotide sequence ID" value="NZ_JBBNGJ010000018.1"/>
</dbReference>
<evidence type="ECO:0000313" key="2">
    <source>
        <dbReference type="Proteomes" id="UP001494672"/>
    </source>
</evidence>
<dbReference type="InterPro" id="IPR008930">
    <property type="entry name" value="Terpenoid_cyclase/PrenylTrfase"/>
</dbReference>
<sequence length="369" mass="42911">MAIGMKASSTGSANDFKTGNRARTMITKVKKIIRKYGLDDKSWAEAISSQYFLLCLAKQLKLEKHDYENLINKCLKPFRVTYEFELVLDDKEILITPEETDRITKCMQEEDEKDSYYKRSAKMQAVNINPQLMYQNFHFGLLVRNATTKESDVLNKVKTLCLNRLVSDESIDTSGGWYPYRVPWITGRILISLKAIDFSQYQNADKLDEIIDDAIDSLYQRINEDYAYWRSGVGDWVTKWESTALCLEALYVWDSMRDHLKEIERIITYVCNEEQRQEWLECKVDFSEAKSANAVLSAVTLASVVYRVTKQFYPESFERINEEIIAFFDKVITQIDKQGVYNVQQYCTLPQILHYVVAAFETDGEEVVI</sequence>
<dbReference type="SUPFAM" id="SSF48239">
    <property type="entry name" value="Terpenoid cyclases/Protein prenyltransferases"/>
    <property type="match status" value="1"/>
</dbReference>
<organism evidence="1 2">
    <name type="scientific">Coprococcus aceti</name>
    <dbReference type="NCBI Taxonomy" id="2981786"/>
    <lineage>
        <taxon>Bacteria</taxon>
        <taxon>Bacillati</taxon>
        <taxon>Bacillota</taxon>
        <taxon>Clostridia</taxon>
        <taxon>Lachnospirales</taxon>
        <taxon>Lachnospiraceae</taxon>
        <taxon>Coprococcus</taxon>
    </lineage>
</organism>
<evidence type="ECO:0000313" key="1">
    <source>
        <dbReference type="EMBL" id="MEQ2593996.1"/>
    </source>
</evidence>
<gene>
    <name evidence="1" type="ORF">AAAU18_13930</name>
</gene>
<comment type="caution">
    <text evidence="1">The sequence shown here is derived from an EMBL/GenBank/DDBJ whole genome shotgun (WGS) entry which is preliminary data.</text>
</comment>
<keyword evidence="2" id="KW-1185">Reference proteome</keyword>
<proteinExistence type="predicted"/>
<reference evidence="1 2" key="1">
    <citation type="submission" date="2024-04" db="EMBL/GenBank/DDBJ databases">
        <title>Human intestinal bacterial collection.</title>
        <authorList>
            <person name="Pauvert C."/>
            <person name="Hitch T.C.A."/>
            <person name="Clavel T."/>
        </authorList>
    </citation>
    <scope>NUCLEOTIDE SEQUENCE [LARGE SCALE GENOMIC DNA]</scope>
    <source>
        <strain evidence="1 2">CLA-AA-H181</strain>
    </source>
</reference>
<dbReference type="EMBL" id="JBBNGJ010000018">
    <property type="protein sequence ID" value="MEQ2593996.1"/>
    <property type="molecule type" value="Genomic_DNA"/>
</dbReference>
<name>A0ABV1ICP8_9FIRM</name>
<accession>A0ABV1ICP8</accession>
<protein>
    <submittedName>
        <fullName evidence="1">Uncharacterized protein</fullName>
    </submittedName>
</protein>